<organism evidence="2 3">
    <name type="scientific">Ramazzottius varieornatus</name>
    <name type="common">Water bear</name>
    <name type="synonym">Tardigrade</name>
    <dbReference type="NCBI Taxonomy" id="947166"/>
    <lineage>
        <taxon>Eukaryota</taxon>
        <taxon>Metazoa</taxon>
        <taxon>Ecdysozoa</taxon>
        <taxon>Tardigrada</taxon>
        <taxon>Eutardigrada</taxon>
        <taxon>Parachela</taxon>
        <taxon>Hypsibioidea</taxon>
        <taxon>Ramazzottiidae</taxon>
        <taxon>Ramazzottius</taxon>
    </lineage>
</organism>
<dbReference type="AlphaFoldDB" id="A0A1D1VTU2"/>
<evidence type="ECO:0000313" key="3">
    <source>
        <dbReference type="Proteomes" id="UP000186922"/>
    </source>
</evidence>
<feature type="region of interest" description="Disordered" evidence="1">
    <location>
        <begin position="108"/>
        <end position="143"/>
    </location>
</feature>
<feature type="compositionally biased region" description="Basic residues" evidence="1">
    <location>
        <begin position="133"/>
        <end position="143"/>
    </location>
</feature>
<proteinExistence type="predicted"/>
<evidence type="ECO:0000256" key="1">
    <source>
        <dbReference type="SAM" id="MobiDB-lite"/>
    </source>
</evidence>
<protein>
    <submittedName>
        <fullName evidence="2">Uncharacterized protein</fullName>
    </submittedName>
</protein>
<dbReference type="Proteomes" id="UP000186922">
    <property type="component" value="Unassembled WGS sequence"/>
</dbReference>
<evidence type="ECO:0000313" key="2">
    <source>
        <dbReference type="EMBL" id="GAV04316.1"/>
    </source>
</evidence>
<accession>A0A1D1VTU2</accession>
<reference evidence="2 3" key="1">
    <citation type="journal article" date="2016" name="Nat. Commun.">
        <title>Extremotolerant tardigrade genome and improved radiotolerance of human cultured cells by tardigrade-unique protein.</title>
        <authorList>
            <person name="Hashimoto T."/>
            <person name="Horikawa D.D."/>
            <person name="Saito Y."/>
            <person name="Kuwahara H."/>
            <person name="Kozuka-Hata H."/>
            <person name="Shin-I T."/>
            <person name="Minakuchi Y."/>
            <person name="Ohishi K."/>
            <person name="Motoyama A."/>
            <person name="Aizu T."/>
            <person name="Enomoto A."/>
            <person name="Kondo K."/>
            <person name="Tanaka S."/>
            <person name="Hara Y."/>
            <person name="Koshikawa S."/>
            <person name="Sagara H."/>
            <person name="Miura T."/>
            <person name="Yokobori S."/>
            <person name="Miyagawa K."/>
            <person name="Suzuki Y."/>
            <person name="Kubo T."/>
            <person name="Oyama M."/>
            <person name="Kohara Y."/>
            <person name="Fujiyama A."/>
            <person name="Arakawa K."/>
            <person name="Katayama T."/>
            <person name="Toyoda A."/>
            <person name="Kunieda T."/>
        </authorList>
    </citation>
    <scope>NUCLEOTIDE SEQUENCE [LARGE SCALE GENOMIC DNA]</scope>
    <source>
        <strain evidence="2 3">YOKOZUNA-1</strain>
    </source>
</reference>
<dbReference type="EMBL" id="BDGG01000010">
    <property type="protein sequence ID" value="GAV04316.1"/>
    <property type="molecule type" value="Genomic_DNA"/>
</dbReference>
<gene>
    <name evidence="2" type="primary">RvY_14617</name>
    <name evidence="2" type="synonym">RvY_14617.1</name>
    <name evidence="2" type="ORF">RvY_14617-1</name>
</gene>
<keyword evidence="3" id="KW-1185">Reference proteome</keyword>
<dbReference type="OrthoDB" id="10044952at2759"/>
<comment type="caution">
    <text evidence="2">The sequence shown here is derived from an EMBL/GenBank/DDBJ whole genome shotgun (WGS) entry which is preliminary data.</text>
</comment>
<sequence>MAETDDGSGGIFEKYYHELIEEIVFDAKVRLKKLIGDKCSAKDKERIIRESETKMWASMKEYIKKPSKEEERNSWKEYQEGRNMVTVCVQPIMEKAVNEMLSLYADEINRRPSSAPPKEESDDEIDFSDGLWAKKHPAAKKND</sequence>
<name>A0A1D1VTU2_RAMVA</name>